<dbReference type="InterPro" id="IPR054722">
    <property type="entry name" value="PolX-like_BBD"/>
</dbReference>
<comment type="caution">
    <text evidence="5">The sequence shown here is derived from an EMBL/GenBank/DDBJ whole genome shotgun (WGS) entry which is preliminary data.</text>
</comment>
<feature type="domain" description="Retrovirus-related Pol polyprotein from transposon TNT 1-94-like beta-barrel" evidence="3">
    <location>
        <begin position="311"/>
        <end position="382"/>
    </location>
</feature>
<dbReference type="PANTHER" id="PTHR11439">
    <property type="entry name" value="GAG-POL-RELATED RETROTRANSPOSON"/>
    <property type="match status" value="1"/>
</dbReference>
<dbReference type="Pfam" id="PF22936">
    <property type="entry name" value="Pol_BBD"/>
    <property type="match status" value="1"/>
</dbReference>
<dbReference type="SUPFAM" id="SSF53098">
    <property type="entry name" value="Ribonuclease H-like"/>
    <property type="match status" value="1"/>
</dbReference>
<feature type="region of interest" description="Disordered" evidence="1">
    <location>
        <begin position="292"/>
        <end position="312"/>
    </location>
</feature>
<dbReference type="CDD" id="cd09272">
    <property type="entry name" value="RNase_HI_RT_Ty1"/>
    <property type="match status" value="1"/>
</dbReference>
<accession>A0A6L2JVQ9</accession>
<name>A0A6L2JVQ9_TANCI</name>
<proteinExistence type="predicted"/>
<feature type="domain" description="GAG-pre-integrase" evidence="2">
    <location>
        <begin position="410"/>
        <end position="479"/>
    </location>
</feature>
<sequence>MGVQLNAALVLEDFQDSPDDEEDTRSSHEYLNDLEEEYQARALLAKSKKFFKTDTQSSPQHKPELRPTKDFKAKYNKVKAKLALPSSSDSTFKAFMRILGVDQLTQDPSSSGQKNLVFVKSSADDTKVTIPGVERPKLSEAEGFILPNHDTDESSVCSIPLPSLKKLDGAEPIYGPKTIKSILKSKSTFKAEALKDVTINEPSSAPAKGGIIHLSNEYLYYPICKLCGSYDHDINGHNKIISLERKINLRNPQNAFKKCEACGSPNHTTTDYRDIEWFKRGEALQAKKAEALKSTRAESSNDNGSKTHTKSGCSKHMTGFKSYLHKYMEQPGPKVVFGYDFTCTTEGYGSIKCNGIVFTKVAFLNSLKYNLTSISQLCDAKYIVLSDEKRGTIFNSNKEIVMIAPRVRDVYVFDMTSSAQEFCFFAKASKNLNWLWHKRLAHLNFKTINKLAKHNLVISLPSLVYSKDKPCSSCKKRKHHKANFKTKQTSSIKKCLHLLHMDLFGPVTHRSINLEKYTLIIVDEYSRYTRVYFLKKKSQAPETIMSFIKRVENQNDIKFKQLRFDNDTEFRNSTLVNFGKFDVKANDGYLLGYSLASKAFRVFNTRRQQTKETYHITFNKIPEAIKFSKPSVDNINIAESEIYPPDEYLHPYEPSQRYQTNNNDVSFIEPCECPEPVVLETEVSSDQNDQTDQNDQPVQNDEILNNDHFEHSNHTNDEQIIDSLPNTEDIQISKHLSSLITEDTSTQNTTIPSPPLPVLSMVTPAPQDRWSQNKHIELVNIIDFLSEEEPKMVSEALKHPGWVDAMQNELDQFSRNKANPKESYLIVVKRIFRYLKGTPSLGLWYQKCLGFDLKGYSDSDYAGCNMDRKSTSVASEAEYVVATGCCANILWMKNQLTDYDIIYKKVPIFCDNTSAIAISNNPVLHSRTKHINIRYHFIRDHILKGDIELYFIPAQYQLADIFTKPLDEPTFKRLIVELEAFTRGPNQYKEYLSEFWHTTKVLPDSKIWVSTPTREVRGEIGITTFRNALRAQYLSHLSMYVLPPSITTGTKSSSAMDTSLSHPSPPTLVVGKMHKEAQQAVGGLTSLEDTSEDGSHPQLSSDFMTEADPGISAPKDFIP</sequence>
<dbReference type="InterPro" id="IPR036397">
    <property type="entry name" value="RNaseH_sf"/>
</dbReference>
<evidence type="ECO:0000259" key="2">
    <source>
        <dbReference type="Pfam" id="PF13976"/>
    </source>
</evidence>
<feature type="compositionally biased region" description="Polar residues" evidence="1">
    <location>
        <begin position="297"/>
        <end position="312"/>
    </location>
</feature>
<dbReference type="PANTHER" id="PTHR11439:SF495">
    <property type="entry name" value="REVERSE TRANSCRIPTASE, RNA-DEPENDENT DNA POLYMERASE-RELATED"/>
    <property type="match status" value="1"/>
</dbReference>
<dbReference type="AlphaFoldDB" id="A0A6L2JVQ9"/>
<feature type="region of interest" description="Disordered" evidence="1">
    <location>
        <begin position="1086"/>
        <end position="1119"/>
    </location>
</feature>
<dbReference type="Pfam" id="PF13976">
    <property type="entry name" value="gag_pre-integrs"/>
    <property type="match status" value="1"/>
</dbReference>
<evidence type="ECO:0000313" key="5">
    <source>
        <dbReference type="EMBL" id="GEU40647.1"/>
    </source>
</evidence>
<evidence type="ECO:0000259" key="4">
    <source>
        <dbReference type="Pfam" id="PF25597"/>
    </source>
</evidence>
<protein>
    <submittedName>
        <fullName evidence="5">Uncharacterized protein</fullName>
    </submittedName>
</protein>
<evidence type="ECO:0000256" key="1">
    <source>
        <dbReference type="SAM" id="MobiDB-lite"/>
    </source>
</evidence>
<dbReference type="InterPro" id="IPR025724">
    <property type="entry name" value="GAG-pre-integrase_dom"/>
</dbReference>
<evidence type="ECO:0000259" key="3">
    <source>
        <dbReference type="Pfam" id="PF22936"/>
    </source>
</evidence>
<dbReference type="InterPro" id="IPR057670">
    <property type="entry name" value="SH3_retrovirus"/>
</dbReference>
<dbReference type="GO" id="GO:0003676">
    <property type="term" value="F:nucleic acid binding"/>
    <property type="evidence" value="ECO:0007669"/>
    <property type="project" value="InterPro"/>
</dbReference>
<feature type="domain" description="Retroviral polymerase SH3-like" evidence="4">
    <location>
        <begin position="579"/>
        <end position="620"/>
    </location>
</feature>
<dbReference type="InterPro" id="IPR012337">
    <property type="entry name" value="RNaseH-like_sf"/>
</dbReference>
<reference evidence="5" key="1">
    <citation type="journal article" date="2019" name="Sci. Rep.">
        <title>Draft genome of Tanacetum cinerariifolium, the natural source of mosquito coil.</title>
        <authorList>
            <person name="Yamashiro T."/>
            <person name="Shiraishi A."/>
            <person name="Satake H."/>
            <person name="Nakayama K."/>
        </authorList>
    </citation>
    <scope>NUCLEOTIDE SEQUENCE</scope>
</reference>
<gene>
    <name evidence="5" type="ORF">Tci_012625</name>
</gene>
<dbReference type="EMBL" id="BKCJ010001331">
    <property type="protein sequence ID" value="GEU40647.1"/>
    <property type="molecule type" value="Genomic_DNA"/>
</dbReference>
<dbReference type="Pfam" id="PF25597">
    <property type="entry name" value="SH3_retrovirus"/>
    <property type="match status" value="1"/>
</dbReference>
<organism evidence="5">
    <name type="scientific">Tanacetum cinerariifolium</name>
    <name type="common">Dalmatian daisy</name>
    <name type="synonym">Chrysanthemum cinerariifolium</name>
    <dbReference type="NCBI Taxonomy" id="118510"/>
    <lineage>
        <taxon>Eukaryota</taxon>
        <taxon>Viridiplantae</taxon>
        <taxon>Streptophyta</taxon>
        <taxon>Embryophyta</taxon>
        <taxon>Tracheophyta</taxon>
        <taxon>Spermatophyta</taxon>
        <taxon>Magnoliopsida</taxon>
        <taxon>eudicotyledons</taxon>
        <taxon>Gunneridae</taxon>
        <taxon>Pentapetalae</taxon>
        <taxon>asterids</taxon>
        <taxon>campanulids</taxon>
        <taxon>Asterales</taxon>
        <taxon>Asteraceae</taxon>
        <taxon>Asteroideae</taxon>
        <taxon>Anthemideae</taxon>
        <taxon>Anthemidinae</taxon>
        <taxon>Tanacetum</taxon>
    </lineage>
</organism>
<feature type="region of interest" description="Disordered" evidence="1">
    <location>
        <begin position="681"/>
        <end position="700"/>
    </location>
</feature>
<dbReference type="Gene3D" id="3.30.420.10">
    <property type="entry name" value="Ribonuclease H-like superfamily/Ribonuclease H"/>
    <property type="match status" value="1"/>
</dbReference>